<feature type="domain" description="Histidine kinase" evidence="10">
    <location>
        <begin position="314"/>
        <end position="524"/>
    </location>
</feature>
<gene>
    <name evidence="11" type="ORF">Lrub_1881</name>
</gene>
<dbReference type="InterPro" id="IPR004358">
    <property type="entry name" value="Sig_transdc_His_kin-like_C"/>
</dbReference>
<dbReference type="Gene3D" id="3.30.565.10">
    <property type="entry name" value="Histidine kinase-like ATPase, C-terminal domain"/>
    <property type="match status" value="1"/>
</dbReference>
<dbReference type="SMART" id="SM00387">
    <property type="entry name" value="HATPase_c"/>
    <property type="match status" value="1"/>
</dbReference>
<dbReference type="InterPro" id="IPR036890">
    <property type="entry name" value="HATPase_C_sf"/>
</dbReference>
<protein>
    <recommendedName>
        <fullName evidence="2">histidine kinase</fullName>
        <ecNumber evidence="2">2.7.13.3</ecNumber>
    </recommendedName>
</protein>
<name>A0A0W0XR38_9GAMM</name>
<dbReference type="SUPFAM" id="SSF55874">
    <property type="entry name" value="ATPase domain of HSP90 chaperone/DNA topoisomerase II/histidine kinase"/>
    <property type="match status" value="1"/>
</dbReference>
<dbReference type="InterPro" id="IPR035965">
    <property type="entry name" value="PAS-like_dom_sf"/>
</dbReference>
<dbReference type="SUPFAM" id="SSF55785">
    <property type="entry name" value="PYP-like sensor domain (PAS domain)"/>
    <property type="match status" value="1"/>
</dbReference>
<proteinExistence type="predicted"/>
<evidence type="ECO:0000256" key="8">
    <source>
        <dbReference type="ARBA" id="ARBA00023012"/>
    </source>
</evidence>
<evidence type="ECO:0000313" key="11">
    <source>
        <dbReference type="EMBL" id="KTD46959.1"/>
    </source>
</evidence>
<keyword evidence="6 11" id="KW-0418">Kinase</keyword>
<evidence type="ECO:0000313" key="12">
    <source>
        <dbReference type="Proteomes" id="UP000054608"/>
    </source>
</evidence>
<dbReference type="PANTHER" id="PTHR43065">
    <property type="entry name" value="SENSOR HISTIDINE KINASE"/>
    <property type="match status" value="1"/>
</dbReference>
<evidence type="ECO:0000256" key="5">
    <source>
        <dbReference type="ARBA" id="ARBA00022741"/>
    </source>
</evidence>
<feature type="coiled-coil region" evidence="9">
    <location>
        <begin position="4"/>
        <end position="38"/>
    </location>
</feature>
<evidence type="ECO:0000256" key="3">
    <source>
        <dbReference type="ARBA" id="ARBA00022553"/>
    </source>
</evidence>
<evidence type="ECO:0000256" key="1">
    <source>
        <dbReference type="ARBA" id="ARBA00000085"/>
    </source>
</evidence>
<dbReference type="SMART" id="SM00388">
    <property type="entry name" value="HisKA"/>
    <property type="match status" value="1"/>
</dbReference>
<keyword evidence="5" id="KW-0547">Nucleotide-binding</keyword>
<dbReference type="InterPro" id="IPR036097">
    <property type="entry name" value="HisK_dim/P_sf"/>
</dbReference>
<keyword evidence="7" id="KW-0067">ATP-binding</keyword>
<accession>A0A0W0XR38</accession>
<comment type="caution">
    <text evidence="11">The sequence shown here is derived from an EMBL/GenBank/DDBJ whole genome shotgun (WGS) entry which is preliminary data.</text>
</comment>
<evidence type="ECO:0000256" key="7">
    <source>
        <dbReference type="ARBA" id="ARBA00022840"/>
    </source>
</evidence>
<dbReference type="PANTHER" id="PTHR43065:SF10">
    <property type="entry name" value="PEROXIDE STRESS-ACTIVATED HISTIDINE KINASE MAK3"/>
    <property type="match status" value="1"/>
</dbReference>
<dbReference type="STRING" id="458.Lrub_1881"/>
<reference evidence="11 12" key="1">
    <citation type="submission" date="2015-11" db="EMBL/GenBank/DDBJ databases">
        <title>Genomic analysis of 38 Legionella species identifies large and diverse effector repertoires.</title>
        <authorList>
            <person name="Burstein D."/>
            <person name="Amaro F."/>
            <person name="Zusman T."/>
            <person name="Lifshitz Z."/>
            <person name="Cohen O."/>
            <person name="Gilbert J.A."/>
            <person name="Pupko T."/>
            <person name="Shuman H.A."/>
            <person name="Segal G."/>
        </authorList>
    </citation>
    <scope>NUCLEOTIDE SEQUENCE [LARGE SCALE GENOMIC DNA]</scope>
    <source>
        <strain evidence="11 12">WA-270A-C2</strain>
    </source>
</reference>
<dbReference type="CDD" id="cd00082">
    <property type="entry name" value="HisKA"/>
    <property type="match status" value="1"/>
</dbReference>
<keyword evidence="8" id="KW-0902">Two-component regulatory system</keyword>
<dbReference type="InterPro" id="IPR003661">
    <property type="entry name" value="HisK_dim/P_dom"/>
</dbReference>
<dbReference type="Proteomes" id="UP000054608">
    <property type="component" value="Unassembled WGS sequence"/>
</dbReference>
<dbReference type="OrthoDB" id="1931120at2"/>
<evidence type="ECO:0000259" key="10">
    <source>
        <dbReference type="PROSITE" id="PS50109"/>
    </source>
</evidence>
<evidence type="ECO:0000256" key="2">
    <source>
        <dbReference type="ARBA" id="ARBA00012438"/>
    </source>
</evidence>
<dbReference type="AlphaFoldDB" id="A0A0W0XR38"/>
<dbReference type="PRINTS" id="PR00344">
    <property type="entry name" value="BCTRLSENSOR"/>
</dbReference>
<evidence type="ECO:0000256" key="4">
    <source>
        <dbReference type="ARBA" id="ARBA00022679"/>
    </source>
</evidence>
<dbReference type="InterPro" id="IPR003594">
    <property type="entry name" value="HATPase_dom"/>
</dbReference>
<keyword evidence="3" id="KW-0597">Phosphoprotein</keyword>
<sequence>MPVNSLEKNKLRELSVKLARYENIIEKQSQQLRLLSSELQEVKCWHKEIQTFNPCGYIVFDSSFVIHHVNVQTALLIGREASCLVGKSFLEFLSESSAAKLVKCVALFLEEKYSRKYEMELFSVRNGMKHVQLQFFLCRKKLIHCYLFDLTREKSDALRLVELEKTVDSFNNIFQNISSAIALLDESFYLRMLNQPFVLAFSRIFSCKVKANDNLIRILADFPELKGKVMTACNQAVRGHRNFILVENKIPKVDTYYCYEFHFFLPDKATQKNEIIFKIRDLSQTRLKDYQDGKQRAEIERVSRSNIVGELTSALAHEINQPLTAIKAYTRSCLKKIRDSAAEHPLEFPLKQIERQAEHAGEVIHKMRNFNEGTLYLEQTNINYLIRKTIGFLYHDLARLKFNFSFLSNIPSTMVDRVKIMQVILNLGRNSIEALNGAAVENPEIRLSTQLSNDHIVVHFQDNGPGIPAEIQDKILHSYFTTKPQGTGLGLSICRSIIMAHGGVLAVHKVARGACFVFTLPVTQTIKKIDSK</sequence>
<dbReference type="InterPro" id="IPR005467">
    <property type="entry name" value="His_kinase_dom"/>
</dbReference>
<keyword evidence="9" id="KW-0175">Coiled coil</keyword>
<comment type="catalytic activity">
    <reaction evidence="1">
        <text>ATP + protein L-histidine = ADP + protein N-phospho-L-histidine.</text>
        <dbReference type="EC" id="2.7.13.3"/>
    </reaction>
</comment>
<dbReference type="PATRIC" id="fig|458.5.peg.1962"/>
<evidence type="ECO:0000256" key="9">
    <source>
        <dbReference type="SAM" id="Coils"/>
    </source>
</evidence>
<dbReference type="PROSITE" id="PS50109">
    <property type="entry name" value="HIS_KIN"/>
    <property type="match status" value="1"/>
</dbReference>
<dbReference type="Pfam" id="PF02518">
    <property type="entry name" value="HATPase_c"/>
    <property type="match status" value="1"/>
</dbReference>
<dbReference type="Gene3D" id="1.10.287.130">
    <property type="match status" value="1"/>
</dbReference>
<dbReference type="RefSeq" id="WP_058531886.1">
    <property type="nucleotide sequence ID" value="NZ_CAAAIN010000002.1"/>
</dbReference>
<dbReference type="GO" id="GO:0005524">
    <property type="term" value="F:ATP binding"/>
    <property type="evidence" value="ECO:0007669"/>
    <property type="project" value="UniProtKB-KW"/>
</dbReference>
<dbReference type="Pfam" id="PF00512">
    <property type="entry name" value="HisKA"/>
    <property type="match status" value="1"/>
</dbReference>
<dbReference type="GO" id="GO:0000155">
    <property type="term" value="F:phosphorelay sensor kinase activity"/>
    <property type="evidence" value="ECO:0007669"/>
    <property type="project" value="InterPro"/>
</dbReference>
<dbReference type="SUPFAM" id="SSF47384">
    <property type="entry name" value="Homodimeric domain of signal transducing histidine kinase"/>
    <property type="match status" value="1"/>
</dbReference>
<keyword evidence="12" id="KW-1185">Reference proteome</keyword>
<organism evidence="11 12">
    <name type="scientific">Legionella rubrilucens</name>
    <dbReference type="NCBI Taxonomy" id="458"/>
    <lineage>
        <taxon>Bacteria</taxon>
        <taxon>Pseudomonadati</taxon>
        <taxon>Pseudomonadota</taxon>
        <taxon>Gammaproteobacteria</taxon>
        <taxon>Legionellales</taxon>
        <taxon>Legionellaceae</taxon>
        <taxon>Legionella</taxon>
    </lineage>
</organism>
<dbReference type="EC" id="2.7.13.3" evidence="2"/>
<keyword evidence="4" id="KW-0808">Transferase</keyword>
<evidence type="ECO:0000256" key="6">
    <source>
        <dbReference type="ARBA" id="ARBA00022777"/>
    </source>
</evidence>
<dbReference type="EMBL" id="LNYT01000020">
    <property type="protein sequence ID" value="KTD46959.1"/>
    <property type="molecule type" value="Genomic_DNA"/>
</dbReference>